<evidence type="ECO:0000256" key="1">
    <source>
        <dbReference type="SAM" id="MobiDB-lite"/>
    </source>
</evidence>
<evidence type="ECO:0000313" key="4">
    <source>
        <dbReference type="Proteomes" id="UP000187550"/>
    </source>
</evidence>
<dbReference type="GO" id="GO:0016810">
    <property type="term" value="F:hydrolase activity, acting on carbon-nitrogen (but not peptide) bonds"/>
    <property type="evidence" value="ECO:0007669"/>
    <property type="project" value="InterPro"/>
</dbReference>
<dbReference type="STRING" id="550447.SAMN05428946_0679"/>
<dbReference type="InterPro" id="IPR011059">
    <property type="entry name" value="Metal-dep_hydrolase_composite"/>
</dbReference>
<reference evidence="4" key="1">
    <citation type="submission" date="2017-01" db="EMBL/GenBank/DDBJ databases">
        <authorList>
            <person name="Varghese N."/>
            <person name="Submissions S."/>
        </authorList>
    </citation>
    <scope>NUCLEOTIDE SEQUENCE [LARGE SCALE GENOMIC DNA]</scope>
    <source>
        <strain evidence="4">MNA4</strain>
    </source>
</reference>
<dbReference type="SUPFAM" id="SSF51338">
    <property type="entry name" value="Composite domain of metallo-dependent hydrolases"/>
    <property type="match status" value="1"/>
</dbReference>
<dbReference type="OrthoDB" id="9767366at2"/>
<evidence type="ECO:0000313" key="3">
    <source>
        <dbReference type="EMBL" id="SIT71058.1"/>
    </source>
</evidence>
<dbReference type="Gene3D" id="2.30.40.10">
    <property type="entry name" value="Urease, subunit C, domain 1"/>
    <property type="match status" value="1"/>
</dbReference>
<dbReference type="InterPro" id="IPR013108">
    <property type="entry name" value="Amidohydro_3"/>
</dbReference>
<dbReference type="RefSeq" id="WP_076756936.1">
    <property type="nucleotide sequence ID" value="NZ_FTPL01000001.1"/>
</dbReference>
<evidence type="ECO:0000259" key="2">
    <source>
        <dbReference type="Pfam" id="PF07969"/>
    </source>
</evidence>
<sequence>MVQNRTLYTNGHIFTADPEQPFAEAILAEEGKISWIGRTVEAPSGEFETMDLGGRTVIPGMIDAHLHPVYLADFVKQIPVIPPATRSIRELQEHIRIRRSEQEAGEWIEAWGYDEGKLEEGRAPSRQELDEACSDSPVVVTRTCAHIISVNSKALEVAGIGRNTPDPEGGKIDRDRDGNPTGIFCEQPAVTLIKQHLPVPSIEETADDLVRLSSRLLSDGITGVTEMMAIHDGGYDYLEAYQEARRRGYVQPTALYYTFDEFKKLKREAIGGNEPIRVAGIKLFSDGSVSGRTAWIEEPYEGSADEYGIVTTTADELNAAADAAEEHGIQLAIHAMGGRAIDLITQTFESRRPWLTDRPSIRIEHAAMPSRESLKRAKKAEIAFVPQSVFIFAEIESYLNNLGPERTEASYPIKTFLDMGIQTALSSDAPATSWVDPVNPFIGIYSAAGRKAYEGTETGRDQRISVEEAVALYTREAAQVCGFLEQGMLKPGFAADFAVLDRDIFNSPIEDIQGTKVVQTYVSGEKRYEMEKKEESAG</sequence>
<protein>
    <recommendedName>
        <fullName evidence="2">Amidohydrolase 3 domain-containing protein</fullName>
    </recommendedName>
</protein>
<organism evidence="3 4">
    <name type="scientific">Edaphobacillus lindanitolerans</name>
    <dbReference type="NCBI Taxonomy" id="550447"/>
    <lineage>
        <taxon>Bacteria</taxon>
        <taxon>Bacillati</taxon>
        <taxon>Bacillota</taxon>
        <taxon>Bacilli</taxon>
        <taxon>Bacillales</taxon>
        <taxon>Bacillaceae</taxon>
        <taxon>Edaphobacillus</taxon>
    </lineage>
</organism>
<dbReference type="SUPFAM" id="SSF51556">
    <property type="entry name" value="Metallo-dependent hydrolases"/>
    <property type="match status" value="1"/>
</dbReference>
<accession>A0A1U7PI16</accession>
<name>A0A1U7PI16_9BACI</name>
<feature type="compositionally biased region" description="Basic and acidic residues" evidence="1">
    <location>
        <begin position="168"/>
        <end position="178"/>
    </location>
</feature>
<keyword evidence="4" id="KW-1185">Reference proteome</keyword>
<dbReference type="InterPro" id="IPR032466">
    <property type="entry name" value="Metal_Hydrolase"/>
</dbReference>
<dbReference type="Pfam" id="PF07969">
    <property type="entry name" value="Amidohydro_3"/>
    <property type="match status" value="1"/>
</dbReference>
<feature type="region of interest" description="Disordered" evidence="1">
    <location>
        <begin position="159"/>
        <end position="178"/>
    </location>
</feature>
<dbReference type="Gene3D" id="3.20.20.140">
    <property type="entry name" value="Metal-dependent hydrolases"/>
    <property type="match status" value="1"/>
</dbReference>
<dbReference type="AlphaFoldDB" id="A0A1U7PI16"/>
<dbReference type="PANTHER" id="PTHR22642">
    <property type="entry name" value="IMIDAZOLONEPROPIONASE"/>
    <property type="match status" value="1"/>
</dbReference>
<dbReference type="InterPro" id="IPR033932">
    <property type="entry name" value="YtcJ-like"/>
</dbReference>
<dbReference type="PANTHER" id="PTHR22642:SF2">
    <property type="entry name" value="PROTEIN LONG AFTER FAR-RED 3"/>
    <property type="match status" value="1"/>
</dbReference>
<dbReference type="EMBL" id="FTPL01000001">
    <property type="protein sequence ID" value="SIT71058.1"/>
    <property type="molecule type" value="Genomic_DNA"/>
</dbReference>
<proteinExistence type="predicted"/>
<dbReference type="CDD" id="cd01300">
    <property type="entry name" value="YtcJ_like"/>
    <property type="match status" value="1"/>
</dbReference>
<dbReference type="Proteomes" id="UP000187550">
    <property type="component" value="Unassembled WGS sequence"/>
</dbReference>
<dbReference type="Gene3D" id="3.10.310.70">
    <property type="match status" value="1"/>
</dbReference>
<feature type="domain" description="Amidohydrolase 3" evidence="2">
    <location>
        <begin position="48"/>
        <end position="525"/>
    </location>
</feature>
<gene>
    <name evidence="3" type="ORF">SAMN05428946_0679</name>
</gene>